<dbReference type="InterPro" id="IPR013980">
    <property type="entry name" value="MANSC_dom"/>
</dbReference>
<dbReference type="FunFam" id="4.10.400.10:FF:000067">
    <property type="entry name" value="Serine peptidase inhibitor, Kunitz type 1"/>
    <property type="match status" value="1"/>
</dbReference>
<evidence type="ECO:0000259" key="17">
    <source>
        <dbReference type="PROSITE" id="PS50279"/>
    </source>
</evidence>
<keyword evidence="10" id="KW-0325">Glycoprotein</keyword>
<keyword evidence="13" id="KW-0175">Coiled coil</keyword>
<feature type="domain" description="BPTI/Kunitz inhibitor" evidence="17">
    <location>
        <begin position="423"/>
        <end position="473"/>
    </location>
</feature>
<feature type="region of interest" description="Disordered" evidence="14">
    <location>
        <begin position="391"/>
        <end position="418"/>
    </location>
</feature>
<dbReference type="Gene3D" id="2.60.40.10">
    <property type="entry name" value="Immunoglobulins"/>
    <property type="match status" value="1"/>
</dbReference>
<dbReference type="FunFam" id="4.10.410.10:FF:000006">
    <property type="entry name" value="Serine peptidase inhibitor, Kunitz type 1"/>
    <property type="match status" value="1"/>
</dbReference>
<evidence type="ECO:0000256" key="7">
    <source>
        <dbReference type="ARBA" id="ARBA00023136"/>
    </source>
</evidence>
<dbReference type="Pfam" id="PF07502">
    <property type="entry name" value="MANEC"/>
    <property type="match status" value="1"/>
</dbReference>
<dbReference type="GeneTree" id="ENSGT00940000165711"/>
<feature type="transmembrane region" description="Helical" evidence="15">
    <location>
        <begin position="537"/>
        <end position="561"/>
    </location>
</feature>
<evidence type="ECO:0000259" key="18">
    <source>
        <dbReference type="PROSITE" id="PS50986"/>
    </source>
</evidence>
<dbReference type="PANTHER" id="PTHR46876:SF1">
    <property type="entry name" value="LOW-DENSITY LIPOPROTEIN RECEPTOR-RELATED PROTEIN 11"/>
    <property type="match status" value="1"/>
</dbReference>
<evidence type="ECO:0000256" key="11">
    <source>
        <dbReference type="ARBA" id="ARBA00074260"/>
    </source>
</evidence>
<dbReference type="GeneID" id="108929285"/>
<feature type="region of interest" description="Disordered" evidence="14">
    <location>
        <begin position="179"/>
        <end position="225"/>
    </location>
</feature>
<evidence type="ECO:0000256" key="13">
    <source>
        <dbReference type="SAM" id="Coils"/>
    </source>
</evidence>
<keyword evidence="9" id="KW-0675">Receptor</keyword>
<keyword evidence="7 15" id="KW-0472">Membrane</keyword>
<evidence type="ECO:0000256" key="5">
    <source>
        <dbReference type="ARBA" id="ARBA00022729"/>
    </source>
</evidence>
<name>A0A8C9TQ46_SCLFO</name>
<evidence type="ECO:0000313" key="19">
    <source>
        <dbReference type="Ensembl" id="ENSSFOP00015050987.1"/>
    </source>
</evidence>
<evidence type="ECO:0000256" key="12">
    <source>
        <dbReference type="PROSITE-ProRule" id="PRU00124"/>
    </source>
</evidence>
<dbReference type="InterPro" id="IPR036055">
    <property type="entry name" value="LDL_receptor-like_sf"/>
</dbReference>
<evidence type="ECO:0000256" key="9">
    <source>
        <dbReference type="ARBA" id="ARBA00023170"/>
    </source>
</evidence>
<dbReference type="OrthoDB" id="10037294at2759"/>
<evidence type="ECO:0000256" key="6">
    <source>
        <dbReference type="ARBA" id="ARBA00022989"/>
    </source>
</evidence>
<dbReference type="PROSITE" id="PS00280">
    <property type="entry name" value="BPTI_KUNITZ_1"/>
    <property type="match status" value="1"/>
</dbReference>
<evidence type="ECO:0000256" key="14">
    <source>
        <dbReference type="SAM" id="MobiDB-lite"/>
    </source>
</evidence>
<dbReference type="Gene3D" id="4.10.400.10">
    <property type="entry name" value="Low-density Lipoprotein Receptor"/>
    <property type="match status" value="1"/>
</dbReference>
<feature type="chain" id="PRO_5034699657" description="Low-density lipoprotein receptor-related protein 11" evidence="16">
    <location>
        <begin position="37"/>
        <end position="586"/>
    </location>
</feature>
<reference evidence="19" key="2">
    <citation type="submission" date="2025-08" db="UniProtKB">
        <authorList>
            <consortium name="Ensembl"/>
        </authorList>
    </citation>
    <scope>IDENTIFICATION</scope>
</reference>
<evidence type="ECO:0000256" key="10">
    <source>
        <dbReference type="ARBA" id="ARBA00023180"/>
    </source>
</evidence>
<accession>A0A8C9TQ46</accession>
<dbReference type="SMART" id="SM00765">
    <property type="entry name" value="MANEC"/>
    <property type="match status" value="1"/>
</dbReference>
<evidence type="ECO:0000256" key="4">
    <source>
        <dbReference type="ARBA" id="ARBA00022692"/>
    </source>
</evidence>
<dbReference type="Pfam" id="PF00014">
    <property type="entry name" value="Kunitz_BPTI"/>
    <property type="match status" value="1"/>
</dbReference>
<feature type="domain" description="MANSC" evidence="18">
    <location>
        <begin position="86"/>
        <end position="178"/>
    </location>
</feature>
<protein>
    <recommendedName>
        <fullName evidence="11">Low-density lipoprotein receptor-related protein 11</fullName>
    </recommendedName>
</protein>
<evidence type="ECO:0000256" key="2">
    <source>
        <dbReference type="ARBA" id="ARBA00009939"/>
    </source>
</evidence>
<dbReference type="CDD" id="cd00146">
    <property type="entry name" value="PKD"/>
    <property type="match status" value="1"/>
</dbReference>
<dbReference type="GO" id="GO:0016020">
    <property type="term" value="C:membrane"/>
    <property type="evidence" value="ECO:0007669"/>
    <property type="project" value="UniProtKB-SubCell"/>
</dbReference>
<keyword evidence="8 12" id="KW-1015">Disulfide bond</keyword>
<feature type="signal peptide" evidence="16">
    <location>
        <begin position="1"/>
        <end position="36"/>
    </location>
</feature>
<dbReference type="Gene3D" id="4.10.410.10">
    <property type="entry name" value="Pancreatic trypsin inhibitor Kunitz domain"/>
    <property type="match status" value="1"/>
</dbReference>
<evidence type="ECO:0000256" key="3">
    <source>
        <dbReference type="ARBA" id="ARBA00022553"/>
    </source>
</evidence>
<evidence type="ECO:0000256" key="8">
    <source>
        <dbReference type="ARBA" id="ARBA00023157"/>
    </source>
</evidence>
<dbReference type="SUPFAM" id="SSF57362">
    <property type="entry name" value="BPTI-like"/>
    <property type="match status" value="1"/>
</dbReference>
<organism evidence="19 20">
    <name type="scientific">Scleropages formosus</name>
    <name type="common">Asian bonytongue</name>
    <name type="synonym">Osteoglossum formosum</name>
    <dbReference type="NCBI Taxonomy" id="113540"/>
    <lineage>
        <taxon>Eukaryota</taxon>
        <taxon>Metazoa</taxon>
        <taxon>Chordata</taxon>
        <taxon>Craniata</taxon>
        <taxon>Vertebrata</taxon>
        <taxon>Euteleostomi</taxon>
        <taxon>Actinopterygii</taxon>
        <taxon>Neopterygii</taxon>
        <taxon>Teleostei</taxon>
        <taxon>Osteoglossocephala</taxon>
        <taxon>Osteoglossomorpha</taxon>
        <taxon>Osteoglossiformes</taxon>
        <taxon>Osteoglossidae</taxon>
        <taxon>Scleropages</taxon>
    </lineage>
</organism>
<dbReference type="InterPro" id="IPR036880">
    <property type="entry name" value="Kunitz_BPTI_sf"/>
</dbReference>
<feature type="coiled-coil region" evidence="13">
    <location>
        <begin position="39"/>
        <end position="73"/>
    </location>
</feature>
<dbReference type="InterPro" id="IPR022409">
    <property type="entry name" value="PKD/Chitinase_dom"/>
</dbReference>
<dbReference type="PROSITE" id="PS50068">
    <property type="entry name" value="LDLRA_2"/>
    <property type="match status" value="1"/>
</dbReference>
<evidence type="ECO:0000256" key="15">
    <source>
        <dbReference type="SAM" id="Phobius"/>
    </source>
</evidence>
<dbReference type="RefSeq" id="XP_018599191.2">
    <property type="nucleotide sequence ID" value="XM_018743675.2"/>
</dbReference>
<keyword evidence="20" id="KW-1185">Reference proteome</keyword>
<dbReference type="SUPFAM" id="SSF49299">
    <property type="entry name" value="PKD domain"/>
    <property type="match status" value="1"/>
</dbReference>
<dbReference type="AlphaFoldDB" id="A0A8C9TQ46"/>
<dbReference type="Pfam" id="PF00057">
    <property type="entry name" value="Ldl_recept_a"/>
    <property type="match status" value="1"/>
</dbReference>
<dbReference type="InterPro" id="IPR002172">
    <property type="entry name" value="LDrepeatLR_classA_rpt"/>
</dbReference>
<dbReference type="SUPFAM" id="SSF57424">
    <property type="entry name" value="LDL receptor-like module"/>
    <property type="match status" value="1"/>
</dbReference>
<dbReference type="CTD" id="84918"/>
<feature type="disulfide bond" evidence="12">
    <location>
        <begin position="339"/>
        <end position="354"/>
    </location>
</feature>
<dbReference type="Pfam" id="PF22352">
    <property type="entry name" value="K319L-like_PKD"/>
    <property type="match status" value="1"/>
</dbReference>
<dbReference type="SMART" id="SM00089">
    <property type="entry name" value="PKD"/>
    <property type="match status" value="1"/>
</dbReference>
<feature type="compositionally biased region" description="Low complexity" evidence="14">
    <location>
        <begin position="179"/>
        <end position="195"/>
    </location>
</feature>
<evidence type="ECO:0000313" key="20">
    <source>
        <dbReference type="Proteomes" id="UP000694397"/>
    </source>
</evidence>
<evidence type="ECO:0000256" key="1">
    <source>
        <dbReference type="ARBA" id="ARBA00004479"/>
    </source>
</evidence>
<dbReference type="InterPro" id="IPR023415">
    <property type="entry name" value="LDLR_class-A_CS"/>
</dbReference>
<dbReference type="PROSITE" id="PS01209">
    <property type="entry name" value="LDLRA_1"/>
    <property type="match status" value="1"/>
</dbReference>
<dbReference type="InterPro" id="IPR013783">
    <property type="entry name" value="Ig-like_fold"/>
</dbReference>
<dbReference type="Ensembl" id="ENSSFOT00015054596.1">
    <property type="protein sequence ID" value="ENSSFOP00015050987.1"/>
    <property type="gene ID" value="ENSSFOG00015027100.1"/>
</dbReference>
<reference evidence="19 20" key="1">
    <citation type="submission" date="2019-04" db="EMBL/GenBank/DDBJ databases">
        <authorList>
            <consortium name="Wellcome Sanger Institute Data Sharing"/>
        </authorList>
    </citation>
    <scope>NUCLEOTIDE SEQUENCE [LARGE SCALE GENOMIC DNA]</scope>
</reference>
<dbReference type="PANTHER" id="PTHR46876">
    <property type="entry name" value="LOW-DENSITY LIPOPROTEIN RECEPTOR-RELATED PROTEIN 11"/>
    <property type="match status" value="1"/>
</dbReference>
<dbReference type="InterPro" id="IPR002223">
    <property type="entry name" value="Kunitz_BPTI"/>
</dbReference>
<dbReference type="GO" id="GO:0004867">
    <property type="term" value="F:serine-type endopeptidase inhibitor activity"/>
    <property type="evidence" value="ECO:0007669"/>
    <property type="project" value="InterPro"/>
</dbReference>
<dbReference type="CDD" id="cd00112">
    <property type="entry name" value="LDLa"/>
    <property type="match status" value="1"/>
</dbReference>
<keyword evidence="6 15" id="KW-1133">Transmembrane helix</keyword>
<dbReference type="SMART" id="SM00192">
    <property type="entry name" value="LDLa"/>
    <property type="match status" value="1"/>
</dbReference>
<dbReference type="Proteomes" id="UP000694397">
    <property type="component" value="Chromosome 1"/>
</dbReference>
<feature type="disulfide bond" evidence="12">
    <location>
        <begin position="320"/>
        <end position="332"/>
    </location>
</feature>
<proteinExistence type="inferred from homology"/>
<dbReference type="InterPro" id="IPR011106">
    <property type="entry name" value="MANSC_N"/>
</dbReference>
<comment type="subcellular location">
    <subcellularLocation>
        <location evidence="1">Membrane</location>
        <topology evidence="1">Single-pass type I membrane protein</topology>
    </subcellularLocation>
</comment>
<sequence length="586" mass="63175">MGSPSNHHRLLLHHHGGLMLSVSLLWTLSCVHAARASQFSDLKSKISGVEELLEEFTKQLQQEQEEGAAAAAAAAGGDACLGGFSAIQGHIIRTRDSIDMGATFLTAPTRVHSRGACLRACCAEPRCSVAVVQEEEEEEEEEGGAEEREVTLGCFLFDCVRGGRGVCAFSSQRGYSSYSRAAARGGGASPTPARADSTERRVQDATAAEHSGAQGVDEPPRGDAGPDVVIQLPTDWAVLDGRDSMDDHGIVRYEWTLVQGDPSVNTKVTQPGILKITGLQEGTYHFRMIVTDTAGQRSSDNVTITVLPPEHQPKACTGHCSRYQFTCDDGCCVDITYACDGKQQCPDRSDEEFCQKFDGSRKVVTHPSGSVTHRQDFDDGVMLLGGTRTAMEEPDKASGAHSRGKLLPPPYSPRDNKQGPEVCLAPHDAGPCNGVFSRWYYDQLTGVCKRFIFGGCKGNGNNFLREEDCANRCIPKPDAGKQKNFTGPQPSKPTETPLLSVAKLMPGAVHKDKDESSTVVGKVDPVRGGHPVPESGAILPLALGLIITALLLLMVGCRLRLVRRKLKKARPITSEESDYLINGMYL</sequence>
<keyword evidence="4 15" id="KW-0812">Transmembrane</keyword>
<dbReference type="PROSITE" id="PS50279">
    <property type="entry name" value="BPTI_KUNITZ_2"/>
    <property type="match status" value="1"/>
</dbReference>
<keyword evidence="5 16" id="KW-0732">Signal</keyword>
<comment type="similarity">
    <text evidence="2">Belongs to the LDLR family.</text>
</comment>
<feature type="disulfide bond" evidence="12">
    <location>
        <begin position="327"/>
        <end position="345"/>
    </location>
</feature>
<dbReference type="PROSITE" id="PS50986">
    <property type="entry name" value="MANSC"/>
    <property type="match status" value="1"/>
</dbReference>
<dbReference type="PRINTS" id="PR00759">
    <property type="entry name" value="BASICPTASE"/>
</dbReference>
<gene>
    <name evidence="19" type="primary">lrp11</name>
</gene>
<dbReference type="SMART" id="SM00131">
    <property type="entry name" value="KU"/>
    <property type="match status" value="1"/>
</dbReference>
<dbReference type="FunFam" id="2.60.40.10:FF:000061">
    <property type="entry name" value="Dyslexia-associated protein KIAA0319 homolog"/>
    <property type="match status" value="1"/>
</dbReference>
<keyword evidence="3" id="KW-0597">Phosphoprotein</keyword>
<dbReference type="InterPro" id="IPR035986">
    <property type="entry name" value="PKD_dom_sf"/>
</dbReference>
<dbReference type="InterPro" id="IPR020901">
    <property type="entry name" value="Prtase_inh_Kunz-CS"/>
</dbReference>
<evidence type="ECO:0000256" key="16">
    <source>
        <dbReference type="SAM" id="SignalP"/>
    </source>
</evidence>
<reference evidence="19" key="3">
    <citation type="submission" date="2025-09" db="UniProtKB">
        <authorList>
            <consortium name="Ensembl"/>
        </authorList>
    </citation>
    <scope>IDENTIFICATION</scope>
</reference>